<keyword evidence="6" id="KW-0325">Glycoprotein</keyword>
<dbReference type="InterPro" id="IPR046936">
    <property type="entry name" value="BIM1-like"/>
</dbReference>
<evidence type="ECO:0000259" key="10">
    <source>
        <dbReference type="Pfam" id="PF20238"/>
    </source>
</evidence>
<dbReference type="PANTHER" id="PTHR34992">
    <property type="entry name" value="HYPHAL ANASTAMOSIS-7 PROTEIN"/>
    <property type="match status" value="1"/>
</dbReference>
<dbReference type="AlphaFoldDB" id="A0A507AZX1"/>
<feature type="region of interest" description="Disordered" evidence="8">
    <location>
        <begin position="172"/>
        <end position="217"/>
    </location>
</feature>
<dbReference type="PANTHER" id="PTHR34992:SF1">
    <property type="entry name" value="COPPER ACQUISITION FACTOR BIM1-LIKE DOMAIN-CONTAINING PROTEIN"/>
    <property type="match status" value="1"/>
</dbReference>
<evidence type="ECO:0000256" key="7">
    <source>
        <dbReference type="ARBA" id="ARBA00023288"/>
    </source>
</evidence>
<keyword evidence="12" id="KW-1185">Reference proteome</keyword>
<keyword evidence="2" id="KW-1003">Cell membrane</keyword>
<feature type="compositionally biased region" description="Low complexity" evidence="8">
    <location>
        <begin position="199"/>
        <end position="215"/>
    </location>
</feature>
<sequence length="247" mass="24546">MAPLASLSAAALLLFSTVANAHFTLQTPPTIGFDDDKEGTGPCGGFAPDFSKPTAEFHVGGEPVGAKMLHPQAKWLFRATLDEKASGNWTQLFPIVFQSGLGEICEPAIPAPESWVGKNGVFSIVANAPDGLLYQCSIVKFVSGKGEVPSSGCRNASSISVSFDSDPQLSALVTPGGSSGGSSGSNASATTGTGGKGGSPTTSGGSASQTSASPGKNGAGGFVESSLSVTNMLVVAAAGCLGAAFIL</sequence>
<dbReference type="GO" id="GO:0005886">
    <property type="term" value="C:plasma membrane"/>
    <property type="evidence" value="ECO:0007669"/>
    <property type="project" value="UniProtKB-SubCell"/>
</dbReference>
<reference evidence="11 12" key="1">
    <citation type="submission" date="2019-06" db="EMBL/GenBank/DDBJ databases">
        <title>Draft genome sequence of the filamentous fungus Phialemoniopsis curvata isolated from diesel fuel.</title>
        <authorList>
            <person name="Varaljay V.A."/>
            <person name="Lyon W.J."/>
            <person name="Crouch A.L."/>
            <person name="Drake C.E."/>
            <person name="Hollomon J.M."/>
            <person name="Nadeau L.J."/>
            <person name="Nunn H.S."/>
            <person name="Stevenson B.S."/>
            <person name="Bojanowski C.L."/>
            <person name="Crookes-Goodson W.J."/>
        </authorList>
    </citation>
    <scope>NUCLEOTIDE SEQUENCE [LARGE SCALE GENOMIC DNA]</scope>
    <source>
        <strain evidence="11 12">D216</strain>
    </source>
</reference>
<proteinExistence type="predicted"/>
<dbReference type="InterPro" id="IPR046530">
    <property type="entry name" value="BIM1-like_dom"/>
</dbReference>
<feature type="domain" description="Copper acquisition factor BIM1-like" evidence="10">
    <location>
        <begin position="20"/>
        <end position="157"/>
    </location>
</feature>
<evidence type="ECO:0000256" key="1">
    <source>
        <dbReference type="ARBA" id="ARBA00004609"/>
    </source>
</evidence>
<evidence type="ECO:0000256" key="4">
    <source>
        <dbReference type="ARBA" id="ARBA00022729"/>
    </source>
</evidence>
<dbReference type="EMBL" id="SKBQ01000058">
    <property type="protein sequence ID" value="TPX10411.1"/>
    <property type="molecule type" value="Genomic_DNA"/>
</dbReference>
<comment type="subcellular location">
    <subcellularLocation>
        <location evidence="1">Cell membrane</location>
        <topology evidence="1">Lipid-anchor</topology>
        <topology evidence="1">GPI-anchor</topology>
    </subcellularLocation>
</comment>
<evidence type="ECO:0000256" key="9">
    <source>
        <dbReference type="SAM" id="SignalP"/>
    </source>
</evidence>
<evidence type="ECO:0000256" key="5">
    <source>
        <dbReference type="ARBA" id="ARBA00023136"/>
    </source>
</evidence>
<feature type="signal peptide" evidence="9">
    <location>
        <begin position="1"/>
        <end position="21"/>
    </location>
</feature>
<feature type="chain" id="PRO_5021476031" description="Copper acquisition factor BIM1-like domain-containing protein" evidence="9">
    <location>
        <begin position="22"/>
        <end position="247"/>
    </location>
</feature>
<dbReference type="Pfam" id="PF20238">
    <property type="entry name" value="BIM1-like_dom"/>
    <property type="match status" value="1"/>
</dbReference>
<organism evidence="11 12">
    <name type="scientific">Thyridium curvatum</name>
    <dbReference type="NCBI Taxonomy" id="1093900"/>
    <lineage>
        <taxon>Eukaryota</taxon>
        <taxon>Fungi</taxon>
        <taxon>Dikarya</taxon>
        <taxon>Ascomycota</taxon>
        <taxon>Pezizomycotina</taxon>
        <taxon>Sordariomycetes</taxon>
        <taxon>Sordariomycetidae</taxon>
        <taxon>Thyridiales</taxon>
        <taxon>Thyridiaceae</taxon>
        <taxon>Thyridium</taxon>
    </lineage>
</organism>
<evidence type="ECO:0000313" key="12">
    <source>
        <dbReference type="Proteomes" id="UP000319257"/>
    </source>
</evidence>
<dbReference type="GeneID" id="41976077"/>
<evidence type="ECO:0000313" key="11">
    <source>
        <dbReference type="EMBL" id="TPX10411.1"/>
    </source>
</evidence>
<keyword evidence="3" id="KW-0336">GPI-anchor</keyword>
<dbReference type="InParanoid" id="A0A507AZX1"/>
<evidence type="ECO:0000256" key="8">
    <source>
        <dbReference type="SAM" id="MobiDB-lite"/>
    </source>
</evidence>
<dbReference type="GO" id="GO:0098552">
    <property type="term" value="C:side of membrane"/>
    <property type="evidence" value="ECO:0007669"/>
    <property type="project" value="UniProtKB-KW"/>
</dbReference>
<dbReference type="Proteomes" id="UP000319257">
    <property type="component" value="Unassembled WGS sequence"/>
</dbReference>
<keyword evidence="7" id="KW-0449">Lipoprotein</keyword>
<comment type="caution">
    <text evidence="11">The sequence shown here is derived from an EMBL/GenBank/DDBJ whole genome shotgun (WGS) entry which is preliminary data.</text>
</comment>
<name>A0A507AZX1_9PEZI</name>
<evidence type="ECO:0000256" key="3">
    <source>
        <dbReference type="ARBA" id="ARBA00022622"/>
    </source>
</evidence>
<keyword evidence="5" id="KW-0472">Membrane</keyword>
<keyword evidence="4 9" id="KW-0732">Signal</keyword>
<protein>
    <recommendedName>
        <fullName evidence="10">Copper acquisition factor BIM1-like domain-containing protein</fullName>
    </recommendedName>
</protein>
<evidence type="ECO:0000256" key="2">
    <source>
        <dbReference type="ARBA" id="ARBA00022475"/>
    </source>
</evidence>
<dbReference type="CDD" id="cd21176">
    <property type="entry name" value="LPMO_auxiliary-like"/>
    <property type="match status" value="1"/>
</dbReference>
<dbReference type="RefSeq" id="XP_030992122.1">
    <property type="nucleotide sequence ID" value="XM_031143506.1"/>
</dbReference>
<accession>A0A507AZX1</accession>
<dbReference type="OrthoDB" id="2146436at2759"/>
<gene>
    <name evidence="11" type="ORF">E0L32_008630</name>
</gene>
<evidence type="ECO:0000256" key="6">
    <source>
        <dbReference type="ARBA" id="ARBA00023180"/>
    </source>
</evidence>